<dbReference type="SMART" id="SM00260">
    <property type="entry name" value="CheW"/>
    <property type="match status" value="1"/>
</dbReference>
<accession>A0A1F5VFS0</accession>
<dbReference type="PANTHER" id="PTHR22617:SF23">
    <property type="entry name" value="CHEMOTAXIS PROTEIN CHEW"/>
    <property type="match status" value="1"/>
</dbReference>
<dbReference type="Gene3D" id="2.40.50.180">
    <property type="entry name" value="CheA-289, Domain 4"/>
    <property type="match status" value="1"/>
</dbReference>
<dbReference type="EMBL" id="MFGW01000183">
    <property type="protein sequence ID" value="OGF62264.1"/>
    <property type="molecule type" value="Genomic_DNA"/>
</dbReference>
<proteinExistence type="predicted"/>
<protein>
    <recommendedName>
        <fullName evidence="1">CheW-like domain-containing protein</fullName>
    </recommendedName>
</protein>
<dbReference type="STRING" id="1817863.A2Y62_14180"/>
<dbReference type="GO" id="GO:0007165">
    <property type="term" value="P:signal transduction"/>
    <property type="evidence" value="ECO:0007669"/>
    <property type="project" value="InterPro"/>
</dbReference>
<evidence type="ECO:0000313" key="2">
    <source>
        <dbReference type="EMBL" id="OGF62264.1"/>
    </source>
</evidence>
<feature type="domain" description="CheW-like" evidence="1">
    <location>
        <begin position="6"/>
        <end position="145"/>
    </location>
</feature>
<dbReference type="InterPro" id="IPR002545">
    <property type="entry name" value="CheW-lke_dom"/>
</dbReference>
<dbReference type="InterPro" id="IPR039315">
    <property type="entry name" value="CheW"/>
</dbReference>
<sequence>MQDDDILQFVALRIHEKKFAVEISHIKEIIRFQKASALPKIPEFIDGVIDLRGEIIPIIDLRKRFSAPVKYELATRILIARAKGKTIGMVADEASEVLSITTNSIKPAPAITKYYKAEYIIGMITYGKSIYVILDVDRLLTEEERISIEEIAVG</sequence>
<dbReference type="Gene3D" id="2.30.30.40">
    <property type="entry name" value="SH3 Domains"/>
    <property type="match status" value="1"/>
</dbReference>
<evidence type="ECO:0000259" key="1">
    <source>
        <dbReference type="PROSITE" id="PS50851"/>
    </source>
</evidence>
<dbReference type="AlphaFoldDB" id="A0A1F5VFS0"/>
<dbReference type="InterPro" id="IPR036061">
    <property type="entry name" value="CheW-like_dom_sf"/>
</dbReference>
<dbReference type="GO" id="GO:0006935">
    <property type="term" value="P:chemotaxis"/>
    <property type="evidence" value="ECO:0007669"/>
    <property type="project" value="InterPro"/>
</dbReference>
<dbReference type="PANTHER" id="PTHR22617">
    <property type="entry name" value="CHEMOTAXIS SENSOR HISTIDINE KINASE-RELATED"/>
    <property type="match status" value="1"/>
</dbReference>
<comment type="caution">
    <text evidence="2">The sequence shown here is derived from an EMBL/GenBank/DDBJ whole genome shotgun (WGS) entry which is preliminary data.</text>
</comment>
<dbReference type="Proteomes" id="UP000178943">
    <property type="component" value="Unassembled WGS sequence"/>
</dbReference>
<dbReference type="SUPFAM" id="SSF50341">
    <property type="entry name" value="CheW-like"/>
    <property type="match status" value="1"/>
</dbReference>
<evidence type="ECO:0000313" key="3">
    <source>
        <dbReference type="Proteomes" id="UP000178943"/>
    </source>
</evidence>
<gene>
    <name evidence="2" type="ORF">A2Y62_14180</name>
</gene>
<dbReference type="GO" id="GO:0005829">
    <property type="term" value="C:cytosol"/>
    <property type="evidence" value="ECO:0007669"/>
    <property type="project" value="TreeGrafter"/>
</dbReference>
<reference evidence="2 3" key="1">
    <citation type="journal article" date="2016" name="Nat. Commun.">
        <title>Thousands of microbial genomes shed light on interconnected biogeochemical processes in an aquifer system.</title>
        <authorList>
            <person name="Anantharaman K."/>
            <person name="Brown C.T."/>
            <person name="Hug L.A."/>
            <person name="Sharon I."/>
            <person name="Castelle C.J."/>
            <person name="Probst A.J."/>
            <person name="Thomas B.C."/>
            <person name="Singh A."/>
            <person name="Wilkins M.J."/>
            <person name="Karaoz U."/>
            <person name="Brodie E.L."/>
            <person name="Williams K.H."/>
            <person name="Hubbard S.S."/>
            <person name="Banfield J.F."/>
        </authorList>
    </citation>
    <scope>NUCLEOTIDE SEQUENCE [LARGE SCALE GENOMIC DNA]</scope>
</reference>
<dbReference type="PROSITE" id="PS50851">
    <property type="entry name" value="CHEW"/>
    <property type="match status" value="1"/>
</dbReference>
<name>A0A1F5VFS0_9BACT</name>
<dbReference type="Pfam" id="PF01584">
    <property type="entry name" value="CheW"/>
    <property type="match status" value="1"/>
</dbReference>
<organism evidence="2 3">
    <name type="scientific">Candidatus Fischerbacteria bacterium RBG_13_37_8</name>
    <dbReference type="NCBI Taxonomy" id="1817863"/>
    <lineage>
        <taxon>Bacteria</taxon>
        <taxon>Candidatus Fischeribacteriota</taxon>
    </lineage>
</organism>